<keyword evidence="2" id="KW-1185">Reference proteome</keyword>
<dbReference type="AlphaFoldDB" id="A0A061E4V7"/>
<evidence type="ECO:0000313" key="2">
    <source>
        <dbReference type="Proteomes" id="UP000026915"/>
    </source>
</evidence>
<name>A0A061E4V7_THECC</name>
<dbReference type="InParanoid" id="A0A061E4V7"/>
<reference evidence="1 2" key="1">
    <citation type="journal article" date="2013" name="Genome Biol.">
        <title>The genome sequence of the most widely cultivated cacao type and its use to identify candidate genes regulating pod color.</title>
        <authorList>
            <person name="Motamayor J.C."/>
            <person name="Mockaitis K."/>
            <person name="Schmutz J."/>
            <person name="Haiminen N."/>
            <person name="Iii D.L."/>
            <person name="Cornejo O."/>
            <person name="Findley S.D."/>
            <person name="Zheng P."/>
            <person name="Utro F."/>
            <person name="Royaert S."/>
            <person name="Saski C."/>
            <person name="Jenkins J."/>
            <person name="Podicheti R."/>
            <person name="Zhao M."/>
            <person name="Scheffler B.E."/>
            <person name="Stack J.C."/>
            <person name="Feltus F.A."/>
            <person name="Mustiga G.M."/>
            <person name="Amores F."/>
            <person name="Phillips W."/>
            <person name="Marelli J.P."/>
            <person name="May G.D."/>
            <person name="Shapiro H."/>
            <person name="Ma J."/>
            <person name="Bustamante C.D."/>
            <person name="Schnell R.J."/>
            <person name="Main D."/>
            <person name="Gilbert D."/>
            <person name="Parida L."/>
            <person name="Kuhn D.N."/>
        </authorList>
    </citation>
    <scope>NUCLEOTIDE SEQUENCE [LARGE SCALE GENOMIC DNA]</scope>
    <source>
        <strain evidence="2">cv. Matina 1-6</strain>
    </source>
</reference>
<dbReference type="EMBL" id="CM001880">
    <property type="protein sequence ID" value="EOY00055.1"/>
    <property type="molecule type" value="Genomic_DNA"/>
</dbReference>
<dbReference type="Proteomes" id="UP000026915">
    <property type="component" value="Chromosome 2"/>
</dbReference>
<dbReference type="HOGENOM" id="CLU_1799959_0_0_1"/>
<evidence type="ECO:0000313" key="1">
    <source>
        <dbReference type="EMBL" id="EOY00055.1"/>
    </source>
</evidence>
<dbReference type="Gramene" id="EOY00055">
    <property type="protein sequence ID" value="EOY00055"/>
    <property type="gene ID" value="TCM_009465"/>
</dbReference>
<accession>A0A061E4V7</accession>
<gene>
    <name evidence="1" type="ORF">TCM_009465</name>
</gene>
<proteinExistence type="predicted"/>
<organism evidence="1 2">
    <name type="scientific">Theobroma cacao</name>
    <name type="common">Cacao</name>
    <name type="synonym">Cocoa</name>
    <dbReference type="NCBI Taxonomy" id="3641"/>
    <lineage>
        <taxon>Eukaryota</taxon>
        <taxon>Viridiplantae</taxon>
        <taxon>Streptophyta</taxon>
        <taxon>Embryophyta</taxon>
        <taxon>Tracheophyta</taxon>
        <taxon>Spermatophyta</taxon>
        <taxon>Magnoliopsida</taxon>
        <taxon>eudicotyledons</taxon>
        <taxon>Gunneridae</taxon>
        <taxon>Pentapetalae</taxon>
        <taxon>rosids</taxon>
        <taxon>malvids</taxon>
        <taxon>Malvales</taxon>
        <taxon>Malvaceae</taxon>
        <taxon>Byttnerioideae</taxon>
        <taxon>Theobroma</taxon>
    </lineage>
</organism>
<protein>
    <submittedName>
        <fullName evidence="1">Uncharacterized protein</fullName>
    </submittedName>
</protein>
<sequence>MTTYAFIRYRIVEELQRAIRYGQNVKLKGRHLKPANAPTTKQVKNIWNKEVDGIIVDIEEDEIEWLKRSTIESLKPLISYQQLQSSLMHEGIIATVRPSGGLNVIVTFNETKDMDGTLVKQVAMLGRRFEKIQHYNLKELPAHL</sequence>